<comment type="caution">
    <text evidence="1">The sequence shown here is derived from an EMBL/GenBank/DDBJ whole genome shotgun (WGS) entry which is preliminary data.</text>
</comment>
<dbReference type="EMBL" id="BMAW01072403">
    <property type="protein sequence ID" value="GFT82816.1"/>
    <property type="molecule type" value="Genomic_DNA"/>
</dbReference>
<keyword evidence="2" id="KW-1185">Reference proteome</keyword>
<name>A0A8X6PSB9_NEPPI</name>
<gene>
    <name evidence="1" type="ORF">NPIL_485071</name>
</gene>
<evidence type="ECO:0000313" key="2">
    <source>
        <dbReference type="Proteomes" id="UP000887013"/>
    </source>
</evidence>
<proteinExistence type="predicted"/>
<evidence type="ECO:0000313" key="1">
    <source>
        <dbReference type="EMBL" id="GFT82816.1"/>
    </source>
</evidence>
<organism evidence="1 2">
    <name type="scientific">Nephila pilipes</name>
    <name type="common">Giant wood spider</name>
    <name type="synonym">Nephila maculata</name>
    <dbReference type="NCBI Taxonomy" id="299642"/>
    <lineage>
        <taxon>Eukaryota</taxon>
        <taxon>Metazoa</taxon>
        <taxon>Ecdysozoa</taxon>
        <taxon>Arthropoda</taxon>
        <taxon>Chelicerata</taxon>
        <taxon>Arachnida</taxon>
        <taxon>Araneae</taxon>
        <taxon>Araneomorphae</taxon>
        <taxon>Entelegynae</taxon>
        <taxon>Araneoidea</taxon>
        <taxon>Nephilidae</taxon>
        <taxon>Nephila</taxon>
    </lineage>
</organism>
<sequence>MPNLLLARERVLVSINSDHTTSSSNLIILKVKYLELGSLRIQLNVILDYVHNVAADNCISTSTQKYFSSRIPIKAAKSSSIVICVSVSVLARKSSMYRCLSIIDAAIGNPDICFNANSRVEAQNKNGLQVRPNGKRVNL</sequence>
<protein>
    <submittedName>
        <fullName evidence="1">Uncharacterized protein</fullName>
    </submittedName>
</protein>
<accession>A0A8X6PSB9</accession>
<dbReference type="AlphaFoldDB" id="A0A8X6PSB9"/>
<reference evidence="1" key="1">
    <citation type="submission" date="2020-08" db="EMBL/GenBank/DDBJ databases">
        <title>Multicomponent nature underlies the extraordinary mechanical properties of spider dragline silk.</title>
        <authorList>
            <person name="Kono N."/>
            <person name="Nakamura H."/>
            <person name="Mori M."/>
            <person name="Yoshida Y."/>
            <person name="Ohtoshi R."/>
            <person name="Malay A.D."/>
            <person name="Moran D.A.P."/>
            <person name="Tomita M."/>
            <person name="Numata K."/>
            <person name="Arakawa K."/>
        </authorList>
    </citation>
    <scope>NUCLEOTIDE SEQUENCE</scope>
</reference>
<dbReference type="Proteomes" id="UP000887013">
    <property type="component" value="Unassembled WGS sequence"/>
</dbReference>